<evidence type="ECO:0000313" key="9">
    <source>
        <dbReference type="EMBL" id="JAI12048.1"/>
    </source>
</evidence>
<evidence type="ECO:0000256" key="3">
    <source>
        <dbReference type="ARBA" id="ARBA00022525"/>
    </source>
</evidence>
<dbReference type="AlphaFoldDB" id="J3SF11"/>
<keyword evidence="4" id="KW-0593">Phospholipase A2 inhibitor</keyword>
<comment type="similarity">
    <text evidence="2">Belongs to the CNF-like-inhibitor family.</text>
</comment>
<keyword evidence="3" id="KW-0964">Secreted</keyword>
<dbReference type="Gene3D" id="2.10.60.10">
    <property type="entry name" value="CD59"/>
    <property type="match status" value="2"/>
</dbReference>
<evidence type="ECO:0000256" key="2">
    <source>
        <dbReference type="ARBA" id="ARBA00006570"/>
    </source>
</evidence>
<comment type="subcellular location">
    <subcellularLocation>
        <location evidence="1">Secreted</location>
    </subcellularLocation>
</comment>
<keyword evidence="5" id="KW-1015">Disulfide bond</keyword>
<dbReference type="InterPro" id="IPR050918">
    <property type="entry name" value="CNF-like_PLA2_Inhibitor"/>
</dbReference>
<dbReference type="EMBL" id="JU175442">
    <property type="protein sequence ID" value="AFJ50966.1"/>
    <property type="molecule type" value="mRNA"/>
</dbReference>
<dbReference type="InterPro" id="IPR045860">
    <property type="entry name" value="Snake_toxin-like_sf"/>
</dbReference>
<dbReference type="PANTHER" id="PTHR20914">
    <property type="entry name" value="LY6/PLAUR DOMAIN-CONTAINING PROTEIN 8"/>
    <property type="match status" value="1"/>
</dbReference>
<dbReference type="PANTHER" id="PTHR20914:SF30">
    <property type="entry name" value="LY6_PLAUR DOMAIN CONTAINING 9"/>
    <property type="match status" value="1"/>
</dbReference>
<evidence type="ECO:0000256" key="4">
    <source>
        <dbReference type="ARBA" id="ARBA00023005"/>
    </source>
</evidence>
<sequence>METSLPVFLLALLVIRGLSLECEECIGIDDCSGDKLPCGLGKDKCSVTNMALPIGLSVTIKSCVSSDVCDKGVQVINLGQRKYVIAHLRCCEGDGCRDIPPSISELPKKAAENGKQCPACLAIQGTCDEKVIDCREDELYCAGGLIVTSTLEFSLKGCANKAFCDSLVAYEAMAPENNGHHAIQCTSNSSIHQEEFSNFTRIGKSSGVVNTNPRWFGLFITIFSGLIFFQV</sequence>
<keyword evidence="6" id="KW-0732">Signal</keyword>
<reference evidence="8" key="1">
    <citation type="journal article" date="2012" name="BMC Genomics">
        <title>The venom-gland transcriptome of the eastern diamondback rattlesnake (Crotalus adamanteus).</title>
        <authorList>
            <person name="Rokyta D.R."/>
            <person name="Lemmon A.R."/>
            <person name="Margres M.J."/>
            <person name="Aronow K."/>
        </authorList>
    </citation>
    <scope>NUCLEOTIDE SEQUENCE</scope>
    <source>
        <tissue evidence="8">Venom gland</tissue>
    </source>
</reference>
<evidence type="ECO:0000313" key="8">
    <source>
        <dbReference type="EMBL" id="AFJ50966.1"/>
    </source>
</evidence>
<proteinExistence type="evidence at transcript level"/>
<dbReference type="GO" id="GO:0019834">
    <property type="term" value="F:phospholipase A2 inhibitor activity"/>
    <property type="evidence" value="ECO:0007669"/>
    <property type="project" value="UniProtKB-KW"/>
</dbReference>
<reference evidence="9" key="2">
    <citation type="submission" date="2014-05" db="EMBL/GenBank/DDBJ databases">
        <title>The extremes of toxin expression variation revealed in two sympatric snake species.</title>
        <authorList>
            <person name="Margres M.J."/>
            <person name="Wray K.P."/>
            <person name="McGivern J.J."/>
            <person name="Seavy M."/>
            <person name="Sanader D."/>
            <person name="Facente J."/>
            <person name="Rokyta D.R."/>
        </authorList>
    </citation>
    <scope>NUCLEOTIDE SEQUENCE</scope>
</reference>
<protein>
    <submittedName>
        <fullName evidence="8">Phospholipase A2 inhibitor subunit gamma B</fullName>
    </submittedName>
</protein>
<evidence type="ECO:0000256" key="1">
    <source>
        <dbReference type="ARBA" id="ARBA00004613"/>
    </source>
</evidence>
<dbReference type="InterPro" id="IPR004126">
    <property type="entry name" value="PLipase_A2_inh_N"/>
</dbReference>
<name>J3SF11_CROAD</name>
<dbReference type="CDD" id="cd23588">
    <property type="entry name" value="TFP_LU_ECD_PLIG"/>
    <property type="match status" value="1"/>
</dbReference>
<feature type="chain" id="PRO_5010968759" evidence="6">
    <location>
        <begin position="20"/>
        <end position="231"/>
    </location>
</feature>
<dbReference type="Pfam" id="PF02988">
    <property type="entry name" value="PLA2_inh"/>
    <property type="match status" value="1"/>
</dbReference>
<feature type="signal peptide" evidence="6">
    <location>
        <begin position="1"/>
        <end position="19"/>
    </location>
</feature>
<feature type="domain" description="Phospholipase A2 inhibitor N-terminal" evidence="7">
    <location>
        <begin position="21"/>
        <end position="97"/>
    </location>
</feature>
<evidence type="ECO:0000256" key="5">
    <source>
        <dbReference type="ARBA" id="ARBA00023157"/>
    </source>
</evidence>
<dbReference type="GO" id="GO:0005576">
    <property type="term" value="C:extracellular region"/>
    <property type="evidence" value="ECO:0007669"/>
    <property type="project" value="UniProtKB-SubCell"/>
</dbReference>
<evidence type="ECO:0000259" key="7">
    <source>
        <dbReference type="Pfam" id="PF02988"/>
    </source>
</evidence>
<evidence type="ECO:0000256" key="6">
    <source>
        <dbReference type="SAM" id="SignalP"/>
    </source>
</evidence>
<dbReference type="SUPFAM" id="SSF57302">
    <property type="entry name" value="Snake toxin-like"/>
    <property type="match status" value="1"/>
</dbReference>
<accession>J3SF11</accession>
<dbReference type="EMBL" id="GBEX01002512">
    <property type="protein sequence ID" value="JAI12048.1"/>
    <property type="molecule type" value="mRNA"/>
</dbReference>
<organism evidence="8">
    <name type="scientific">Crotalus adamanteus</name>
    <name type="common">Eastern diamondback rattlesnake</name>
    <dbReference type="NCBI Taxonomy" id="8729"/>
    <lineage>
        <taxon>Eukaryota</taxon>
        <taxon>Metazoa</taxon>
        <taxon>Chordata</taxon>
        <taxon>Craniata</taxon>
        <taxon>Vertebrata</taxon>
        <taxon>Euteleostomi</taxon>
        <taxon>Lepidosauria</taxon>
        <taxon>Squamata</taxon>
        <taxon>Bifurcata</taxon>
        <taxon>Unidentata</taxon>
        <taxon>Episquamata</taxon>
        <taxon>Toxicofera</taxon>
        <taxon>Serpentes</taxon>
        <taxon>Colubroidea</taxon>
        <taxon>Viperidae</taxon>
        <taxon>Crotalinae</taxon>
        <taxon>Crotalus</taxon>
    </lineage>
</organism>